<reference evidence="2 3" key="1">
    <citation type="journal article" date="2015" name="BMC Genomics">
        <title>Gene expression during zombie ant biting behavior reflects the complexity underlying fungal parasitic behavioral manipulation.</title>
        <authorList>
            <person name="de Bekker C."/>
            <person name="Ohm R.A."/>
            <person name="Loreto R.G."/>
            <person name="Sebastian A."/>
            <person name="Albert I."/>
            <person name="Merrow M."/>
            <person name="Brachmann A."/>
            <person name="Hughes D.P."/>
        </authorList>
    </citation>
    <scope>NUCLEOTIDE SEQUENCE [LARGE SCALE GENOMIC DNA]</scope>
    <source>
        <strain evidence="2 3">SC16a</strain>
    </source>
</reference>
<organism evidence="2 3">
    <name type="scientific">Ophiocordyceps unilateralis</name>
    <name type="common">Zombie-ant fungus</name>
    <name type="synonym">Torrubia unilateralis</name>
    <dbReference type="NCBI Taxonomy" id="268505"/>
    <lineage>
        <taxon>Eukaryota</taxon>
        <taxon>Fungi</taxon>
        <taxon>Dikarya</taxon>
        <taxon>Ascomycota</taxon>
        <taxon>Pezizomycotina</taxon>
        <taxon>Sordariomycetes</taxon>
        <taxon>Hypocreomycetidae</taxon>
        <taxon>Hypocreales</taxon>
        <taxon>Ophiocordycipitaceae</taxon>
        <taxon>Ophiocordyceps</taxon>
    </lineage>
</organism>
<keyword evidence="3" id="KW-1185">Reference proteome</keyword>
<evidence type="ECO:0000313" key="3">
    <source>
        <dbReference type="Proteomes" id="UP000037136"/>
    </source>
</evidence>
<proteinExistence type="predicted"/>
<reference evidence="2 3" key="2">
    <citation type="journal article" date="2017" name="Sci. Rep.">
        <title>Ant-infecting Ophiocordyceps genomes reveal a high diversity of potential behavioral manipulation genes and a possible major role for enterotoxins.</title>
        <authorList>
            <person name="de Bekker C."/>
            <person name="Ohm R.A."/>
            <person name="Evans H.C."/>
            <person name="Brachmann A."/>
            <person name="Hughes D.P."/>
        </authorList>
    </citation>
    <scope>NUCLEOTIDE SEQUENCE [LARGE SCALE GENOMIC DNA]</scope>
    <source>
        <strain evidence="2 3">SC16a</strain>
    </source>
</reference>
<dbReference type="AlphaFoldDB" id="A0A2A9PQ60"/>
<name>A0A2A9PQ60_OPHUN</name>
<feature type="signal peptide" evidence="1">
    <location>
        <begin position="1"/>
        <end position="17"/>
    </location>
</feature>
<dbReference type="EMBL" id="LAZP02000009">
    <property type="protein sequence ID" value="PFH63071.1"/>
    <property type="molecule type" value="Genomic_DNA"/>
</dbReference>
<feature type="chain" id="PRO_5012428127" evidence="1">
    <location>
        <begin position="18"/>
        <end position="85"/>
    </location>
</feature>
<evidence type="ECO:0000256" key="1">
    <source>
        <dbReference type="SAM" id="SignalP"/>
    </source>
</evidence>
<protein>
    <submittedName>
        <fullName evidence="2">Uncharacterized protein</fullName>
    </submittedName>
</protein>
<sequence length="85" mass="10109">MRTSTIVIAIIASLATATPLSIRSPGWAAGDIRTPETLLREQMLQREEQERWEREQSELRRKKEREWNLRRAREQEIRIFGLHPN</sequence>
<dbReference type="Proteomes" id="UP000037136">
    <property type="component" value="Unassembled WGS sequence"/>
</dbReference>
<evidence type="ECO:0000313" key="2">
    <source>
        <dbReference type="EMBL" id="PFH63071.1"/>
    </source>
</evidence>
<keyword evidence="1" id="KW-0732">Signal</keyword>
<gene>
    <name evidence="2" type="ORF">XA68_18208</name>
</gene>
<accession>A0A2A9PQ60</accession>
<comment type="caution">
    <text evidence="2">The sequence shown here is derived from an EMBL/GenBank/DDBJ whole genome shotgun (WGS) entry which is preliminary data.</text>
</comment>